<feature type="transmembrane region" description="Helical" evidence="2">
    <location>
        <begin position="203"/>
        <end position="227"/>
    </location>
</feature>
<feature type="transmembrane region" description="Helical" evidence="2">
    <location>
        <begin position="12"/>
        <end position="35"/>
    </location>
</feature>
<dbReference type="Pfam" id="PF20152">
    <property type="entry name" value="DUF6534"/>
    <property type="match status" value="1"/>
</dbReference>
<name>A0AAW0BQQ2_9AGAR</name>
<keyword evidence="2" id="KW-0812">Transmembrane</keyword>
<feature type="transmembrane region" description="Helical" evidence="2">
    <location>
        <begin position="47"/>
        <end position="68"/>
    </location>
</feature>
<keyword evidence="5" id="KW-1185">Reference proteome</keyword>
<evidence type="ECO:0000256" key="1">
    <source>
        <dbReference type="SAM" id="MobiDB-lite"/>
    </source>
</evidence>
<feature type="transmembrane region" description="Helical" evidence="2">
    <location>
        <begin position="118"/>
        <end position="143"/>
    </location>
</feature>
<evidence type="ECO:0000313" key="5">
    <source>
        <dbReference type="Proteomes" id="UP001383192"/>
    </source>
</evidence>
<dbReference type="PANTHER" id="PTHR40465">
    <property type="entry name" value="CHROMOSOME 1, WHOLE GENOME SHOTGUN SEQUENCE"/>
    <property type="match status" value="1"/>
</dbReference>
<protein>
    <recommendedName>
        <fullName evidence="3">DUF6534 domain-containing protein</fullName>
    </recommendedName>
</protein>
<feature type="region of interest" description="Disordered" evidence="1">
    <location>
        <begin position="260"/>
        <end position="284"/>
    </location>
</feature>
<evidence type="ECO:0000259" key="3">
    <source>
        <dbReference type="Pfam" id="PF20152"/>
    </source>
</evidence>
<organism evidence="4 5">
    <name type="scientific">Paramarasmius palmivorus</name>
    <dbReference type="NCBI Taxonomy" id="297713"/>
    <lineage>
        <taxon>Eukaryota</taxon>
        <taxon>Fungi</taxon>
        <taxon>Dikarya</taxon>
        <taxon>Basidiomycota</taxon>
        <taxon>Agaricomycotina</taxon>
        <taxon>Agaricomycetes</taxon>
        <taxon>Agaricomycetidae</taxon>
        <taxon>Agaricales</taxon>
        <taxon>Marasmiineae</taxon>
        <taxon>Marasmiaceae</taxon>
        <taxon>Paramarasmius</taxon>
    </lineage>
</organism>
<feature type="transmembrane region" description="Helical" evidence="2">
    <location>
        <begin position="83"/>
        <end position="106"/>
    </location>
</feature>
<dbReference type="PANTHER" id="PTHR40465:SF1">
    <property type="entry name" value="DUF6534 DOMAIN-CONTAINING PROTEIN"/>
    <property type="match status" value="1"/>
</dbReference>
<dbReference type="AlphaFoldDB" id="A0AAW0BQQ2"/>
<dbReference type="InterPro" id="IPR045339">
    <property type="entry name" value="DUF6534"/>
</dbReference>
<evidence type="ECO:0000256" key="2">
    <source>
        <dbReference type="SAM" id="Phobius"/>
    </source>
</evidence>
<comment type="caution">
    <text evidence="4">The sequence shown here is derived from an EMBL/GenBank/DDBJ whole genome shotgun (WGS) entry which is preliminary data.</text>
</comment>
<proteinExistence type="predicted"/>
<feature type="transmembrane region" description="Helical" evidence="2">
    <location>
        <begin position="155"/>
        <end position="182"/>
    </location>
</feature>
<sequence>MSREVAEVAHGPMYIGFLFNLFLFGIVTAQIYMYMTTYKSDKLWMKLFVATLYFLNILNTVFIAVYLYSSLILNFADIHYLEAANWVFATDPVLTGIVATLVQLFFAWRVKVLTSSWWLMLVVIVCSLAGLGGAIGSTVGVLAHPKFVEFQEFKAAVLVWLAGECIADAAITTILVSYLVKLTCCIRQHKSGFKTSDELIDRIIRMTIQTGVLTSACALIDLILFVIDPTGLHLIFNFPLAKLYTNTLMSSLNSRSGWAFDSSQPRSRSQPNAPSSGGLAVTTIGGTRTKTNNIVRLGPQRPEVFVHVESHELQDRVASDRRIDVENNWIEANDREGKASSVDDASSGWEPK</sequence>
<feature type="compositionally biased region" description="Polar residues" evidence="1">
    <location>
        <begin position="260"/>
        <end position="275"/>
    </location>
</feature>
<keyword evidence="2" id="KW-0472">Membrane</keyword>
<feature type="domain" description="DUF6534" evidence="3">
    <location>
        <begin position="165"/>
        <end position="256"/>
    </location>
</feature>
<evidence type="ECO:0000313" key="4">
    <source>
        <dbReference type="EMBL" id="KAK7029630.1"/>
    </source>
</evidence>
<accession>A0AAW0BQQ2</accession>
<gene>
    <name evidence="4" type="ORF">VNI00_014328</name>
</gene>
<feature type="region of interest" description="Disordered" evidence="1">
    <location>
        <begin position="327"/>
        <end position="352"/>
    </location>
</feature>
<dbReference type="Proteomes" id="UP001383192">
    <property type="component" value="Unassembled WGS sequence"/>
</dbReference>
<keyword evidence="2" id="KW-1133">Transmembrane helix</keyword>
<dbReference type="EMBL" id="JAYKXP010000080">
    <property type="protein sequence ID" value="KAK7029630.1"/>
    <property type="molecule type" value="Genomic_DNA"/>
</dbReference>
<reference evidence="4 5" key="1">
    <citation type="submission" date="2024-01" db="EMBL/GenBank/DDBJ databases">
        <title>A draft genome for a cacao thread blight-causing isolate of Paramarasmius palmivorus.</title>
        <authorList>
            <person name="Baruah I.K."/>
            <person name="Bukari Y."/>
            <person name="Amoako-Attah I."/>
            <person name="Meinhardt L.W."/>
            <person name="Bailey B.A."/>
            <person name="Cohen S.P."/>
        </authorList>
    </citation>
    <scope>NUCLEOTIDE SEQUENCE [LARGE SCALE GENOMIC DNA]</scope>
    <source>
        <strain evidence="4 5">GH-12</strain>
    </source>
</reference>